<sequence>MCSSAHGETDGHSGTRSSRRGARTSRAMRDERCHLARGALRLAVASTPALRRFHFEAPPDRARRAERSGNARVLQNQG</sequence>
<keyword evidence="3" id="KW-1185">Reference proteome</keyword>
<feature type="region of interest" description="Disordered" evidence="1">
    <location>
        <begin position="56"/>
        <end position="78"/>
    </location>
</feature>
<dbReference type="EMBL" id="JAINUG010000326">
    <property type="protein sequence ID" value="KAJ8378235.1"/>
    <property type="molecule type" value="Genomic_DNA"/>
</dbReference>
<reference evidence="2" key="1">
    <citation type="journal article" date="2023" name="Science">
        <title>Genome structures resolve the early diversification of teleost fishes.</title>
        <authorList>
            <person name="Parey E."/>
            <person name="Louis A."/>
            <person name="Montfort J."/>
            <person name="Bouchez O."/>
            <person name="Roques C."/>
            <person name="Iampietro C."/>
            <person name="Lluch J."/>
            <person name="Castinel A."/>
            <person name="Donnadieu C."/>
            <person name="Desvignes T."/>
            <person name="Floi Bucao C."/>
            <person name="Jouanno E."/>
            <person name="Wen M."/>
            <person name="Mejri S."/>
            <person name="Dirks R."/>
            <person name="Jansen H."/>
            <person name="Henkel C."/>
            <person name="Chen W.J."/>
            <person name="Zahm M."/>
            <person name="Cabau C."/>
            <person name="Klopp C."/>
            <person name="Thompson A.W."/>
            <person name="Robinson-Rechavi M."/>
            <person name="Braasch I."/>
            <person name="Lecointre G."/>
            <person name="Bobe J."/>
            <person name="Postlethwait J.H."/>
            <person name="Berthelot C."/>
            <person name="Roest Crollius H."/>
            <person name="Guiguen Y."/>
        </authorList>
    </citation>
    <scope>NUCLEOTIDE SEQUENCE</scope>
    <source>
        <strain evidence="2">NC1722</strain>
    </source>
</reference>
<evidence type="ECO:0000313" key="3">
    <source>
        <dbReference type="Proteomes" id="UP001221898"/>
    </source>
</evidence>
<dbReference type="AlphaFoldDB" id="A0AAD7RDS1"/>
<gene>
    <name evidence="2" type="ORF">AAFF_G00244390</name>
</gene>
<evidence type="ECO:0000313" key="2">
    <source>
        <dbReference type="EMBL" id="KAJ8378235.1"/>
    </source>
</evidence>
<protein>
    <submittedName>
        <fullName evidence="2">Uncharacterized protein</fullName>
    </submittedName>
</protein>
<feature type="compositionally biased region" description="Basic and acidic residues" evidence="1">
    <location>
        <begin position="56"/>
        <end position="69"/>
    </location>
</feature>
<organism evidence="2 3">
    <name type="scientific">Aldrovandia affinis</name>
    <dbReference type="NCBI Taxonomy" id="143900"/>
    <lineage>
        <taxon>Eukaryota</taxon>
        <taxon>Metazoa</taxon>
        <taxon>Chordata</taxon>
        <taxon>Craniata</taxon>
        <taxon>Vertebrata</taxon>
        <taxon>Euteleostomi</taxon>
        <taxon>Actinopterygii</taxon>
        <taxon>Neopterygii</taxon>
        <taxon>Teleostei</taxon>
        <taxon>Notacanthiformes</taxon>
        <taxon>Halosauridae</taxon>
        <taxon>Aldrovandia</taxon>
    </lineage>
</organism>
<feature type="region of interest" description="Disordered" evidence="1">
    <location>
        <begin position="1"/>
        <end position="30"/>
    </location>
</feature>
<proteinExistence type="predicted"/>
<accession>A0AAD7RDS1</accession>
<name>A0AAD7RDS1_9TELE</name>
<dbReference type="Proteomes" id="UP001221898">
    <property type="component" value="Unassembled WGS sequence"/>
</dbReference>
<evidence type="ECO:0000256" key="1">
    <source>
        <dbReference type="SAM" id="MobiDB-lite"/>
    </source>
</evidence>
<comment type="caution">
    <text evidence="2">The sequence shown here is derived from an EMBL/GenBank/DDBJ whole genome shotgun (WGS) entry which is preliminary data.</text>
</comment>